<dbReference type="SUPFAM" id="SSF52540">
    <property type="entry name" value="P-loop containing nucleoside triphosphate hydrolases"/>
    <property type="match status" value="1"/>
</dbReference>
<evidence type="ECO:0000313" key="7">
    <source>
        <dbReference type="EMBL" id="HGE74864.1"/>
    </source>
</evidence>
<dbReference type="GO" id="GO:0016887">
    <property type="term" value="F:ATP hydrolysis activity"/>
    <property type="evidence" value="ECO:0007669"/>
    <property type="project" value="InterPro"/>
</dbReference>
<dbReference type="GO" id="GO:0005525">
    <property type="term" value="F:GTP binding"/>
    <property type="evidence" value="ECO:0007669"/>
    <property type="project" value="InterPro"/>
</dbReference>
<proteinExistence type="predicted"/>
<comment type="caution">
    <text evidence="7">The sequence shown here is derived from an EMBL/GenBank/DDBJ whole genome shotgun (WGS) entry which is preliminary data.</text>
</comment>
<dbReference type="InterPro" id="IPR004396">
    <property type="entry name" value="ATPase_YchF/OLA1"/>
</dbReference>
<dbReference type="InterPro" id="IPR004095">
    <property type="entry name" value="TGS"/>
</dbReference>
<dbReference type="Pfam" id="PF06071">
    <property type="entry name" value="YchF-GTPase_C"/>
    <property type="match status" value="1"/>
</dbReference>
<evidence type="ECO:0000256" key="3">
    <source>
        <dbReference type="ARBA" id="ARBA00022741"/>
    </source>
</evidence>
<dbReference type="Gene3D" id="3.10.20.30">
    <property type="match status" value="1"/>
</dbReference>
<keyword evidence="2" id="KW-0479">Metal-binding</keyword>
<feature type="domain" description="TGS" evidence="6">
    <location>
        <begin position="264"/>
        <end position="347"/>
    </location>
</feature>
<feature type="coiled-coil region" evidence="5">
    <location>
        <begin position="114"/>
        <end position="151"/>
    </location>
</feature>
<organism evidence="7">
    <name type="scientific">Mesoaciditoga lauensis</name>
    <dbReference type="NCBI Taxonomy" id="1495039"/>
    <lineage>
        <taxon>Bacteria</taxon>
        <taxon>Thermotogati</taxon>
        <taxon>Thermotogota</taxon>
        <taxon>Thermotogae</taxon>
        <taxon>Mesoaciditogales</taxon>
        <taxon>Mesoaciditogaceae</taxon>
        <taxon>Mesoaciditoga</taxon>
    </lineage>
</organism>
<protein>
    <submittedName>
        <fullName evidence="7">Redox-regulated ATPase YchF</fullName>
    </submittedName>
</protein>
<dbReference type="Pfam" id="PF01926">
    <property type="entry name" value="MMR_HSR1"/>
    <property type="match status" value="1"/>
</dbReference>
<keyword evidence="4" id="KW-0067">ATP-binding</keyword>
<comment type="cofactor">
    <cofactor evidence="1">
        <name>Mg(2+)</name>
        <dbReference type="ChEBI" id="CHEBI:18420"/>
    </cofactor>
</comment>
<dbReference type="GO" id="GO:0005524">
    <property type="term" value="F:ATP binding"/>
    <property type="evidence" value="ECO:0007669"/>
    <property type="project" value="UniProtKB-KW"/>
</dbReference>
<dbReference type="SUPFAM" id="SSF81271">
    <property type="entry name" value="TGS-like"/>
    <property type="match status" value="1"/>
</dbReference>
<dbReference type="InterPro" id="IPR012676">
    <property type="entry name" value="TGS-like"/>
</dbReference>
<dbReference type="PIRSF" id="PIRSF006641">
    <property type="entry name" value="CHP00092"/>
    <property type="match status" value="1"/>
</dbReference>
<dbReference type="PANTHER" id="PTHR23305:SF18">
    <property type="entry name" value="OBG-TYPE G DOMAIN-CONTAINING PROTEIN"/>
    <property type="match status" value="1"/>
</dbReference>
<reference evidence="7" key="1">
    <citation type="journal article" date="2020" name="mSystems">
        <title>Genome- and Community-Level Interaction Insights into Carbon Utilization and Element Cycling Functions of Hydrothermarchaeota in Hydrothermal Sediment.</title>
        <authorList>
            <person name="Zhou Z."/>
            <person name="Liu Y."/>
            <person name="Xu W."/>
            <person name="Pan J."/>
            <person name="Luo Z.H."/>
            <person name="Li M."/>
        </authorList>
    </citation>
    <scope>NUCLEOTIDE SEQUENCE [LARGE SCALE GENOMIC DNA]</scope>
    <source>
        <strain evidence="7">SpSt-966</strain>
    </source>
</reference>
<sequence length="349" mass="39531">MRIGIYGAPFSGKTTVFKLLVGNDANEEMGIAKIRDERIDFLSKLFNPKKTTYATIELVDLPGLSPELSRKDKNQILMKIQNVDAILWVIRAFDDESVARYFDDPGKEAGYLRDELLVRDLEIAESNIEKLKNAKRKLSQIEEMQLKALEKCELALNEGKFVKLTDLSAEEKNLLNSFDFFTLLESVIVVNLDEKSFRAHDYKGKASIEKLARENSLSMMEVCGKLEMEMNELDEEEKLEFLKDLGLSESGIQRLSKVLYSSLGLISFFTSGEDEVRAWTIKKGTTFKGAAGKIHTDLERGFIRAEVVKFDDLKKLGSMKEIKANGLMRLEGKDSIVEDGEIINVRFSV</sequence>
<keyword evidence="5" id="KW-0175">Coiled coil</keyword>
<dbReference type="FunFam" id="3.10.20.30:FF:000001">
    <property type="entry name" value="Ribosome-binding ATPase YchF"/>
    <property type="match status" value="1"/>
</dbReference>
<name>A0A7V3RE06_9BACT</name>
<dbReference type="InterPro" id="IPR012675">
    <property type="entry name" value="Beta-grasp_dom_sf"/>
</dbReference>
<dbReference type="InterPro" id="IPR027417">
    <property type="entry name" value="P-loop_NTPase"/>
</dbReference>
<evidence type="ECO:0000259" key="6">
    <source>
        <dbReference type="PROSITE" id="PS51880"/>
    </source>
</evidence>
<dbReference type="CDD" id="cd04867">
    <property type="entry name" value="TGS_YchF_OLA1"/>
    <property type="match status" value="1"/>
</dbReference>
<evidence type="ECO:0000256" key="4">
    <source>
        <dbReference type="ARBA" id="ARBA00022840"/>
    </source>
</evidence>
<dbReference type="AlphaFoldDB" id="A0A7V3RE06"/>
<evidence type="ECO:0000256" key="5">
    <source>
        <dbReference type="SAM" id="Coils"/>
    </source>
</evidence>
<dbReference type="GO" id="GO:0005737">
    <property type="term" value="C:cytoplasm"/>
    <property type="evidence" value="ECO:0007669"/>
    <property type="project" value="TreeGrafter"/>
</dbReference>
<dbReference type="InterPro" id="IPR013029">
    <property type="entry name" value="YchF_C"/>
</dbReference>
<evidence type="ECO:0000256" key="2">
    <source>
        <dbReference type="ARBA" id="ARBA00022723"/>
    </source>
</evidence>
<dbReference type="Gene3D" id="3.40.50.300">
    <property type="entry name" value="P-loop containing nucleotide triphosphate hydrolases"/>
    <property type="match status" value="1"/>
</dbReference>
<dbReference type="EMBL" id="DTPE01000079">
    <property type="protein sequence ID" value="HGE74864.1"/>
    <property type="molecule type" value="Genomic_DNA"/>
</dbReference>
<gene>
    <name evidence="7" type="primary">ychF</name>
    <name evidence="7" type="ORF">ENX73_01915</name>
</gene>
<dbReference type="Gene3D" id="1.10.150.300">
    <property type="entry name" value="TGS-like domain"/>
    <property type="match status" value="1"/>
</dbReference>
<evidence type="ECO:0000256" key="1">
    <source>
        <dbReference type="ARBA" id="ARBA00001946"/>
    </source>
</evidence>
<accession>A0A7V3RE06</accession>
<dbReference type="InterPro" id="IPR023192">
    <property type="entry name" value="TGS-like_dom_sf"/>
</dbReference>
<dbReference type="PROSITE" id="PS51880">
    <property type="entry name" value="TGS"/>
    <property type="match status" value="1"/>
</dbReference>
<keyword evidence="3" id="KW-0547">Nucleotide-binding</keyword>
<dbReference type="InterPro" id="IPR006073">
    <property type="entry name" value="GTP-bd"/>
</dbReference>
<dbReference type="GO" id="GO:0046872">
    <property type="term" value="F:metal ion binding"/>
    <property type="evidence" value="ECO:0007669"/>
    <property type="project" value="UniProtKB-KW"/>
</dbReference>
<dbReference type="PANTHER" id="PTHR23305">
    <property type="entry name" value="OBG GTPASE FAMILY"/>
    <property type="match status" value="1"/>
</dbReference>